<protein>
    <submittedName>
        <fullName evidence="5">Peptidase A1 domain-containing protein</fullName>
    </submittedName>
</protein>
<proteinExistence type="inferred from homology"/>
<dbReference type="WBParaSite" id="ACOC_0000348101-mRNA-1">
    <property type="protein sequence ID" value="ACOC_0000348101-mRNA-1"/>
    <property type="gene ID" value="ACOC_0000348101"/>
</dbReference>
<dbReference type="Pfam" id="PF00026">
    <property type="entry name" value="Asp"/>
    <property type="match status" value="2"/>
</dbReference>
<dbReference type="OrthoDB" id="5859701at2759"/>
<organism evidence="5">
    <name type="scientific">Angiostrongylus costaricensis</name>
    <name type="common">Nematode worm</name>
    <dbReference type="NCBI Taxonomy" id="334426"/>
    <lineage>
        <taxon>Eukaryota</taxon>
        <taxon>Metazoa</taxon>
        <taxon>Ecdysozoa</taxon>
        <taxon>Nematoda</taxon>
        <taxon>Chromadorea</taxon>
        <taxon>Rhabditida</taxon>
        <taxon>Rhabditina</taxon>
        <taxon>Rhabditomorpha</taxon>
        <taxon>Strongyloidea</taxon>
        <taxon>Metastrongylidae</taxon>
        <taxon>Angiostrongylus</taxon>
    </lineage>
</organism>
<dbReference type="GO" id="GO:0004190">
    <property type="term" value="F:aspartic-type endopeptidase activity"/>
    <property type="evidence" value="ECO:0007669"/>
    <property type="project" value="InterPro"/>
</dbReference>
<dbReference type="InterPro" id="IPR001461">
    <property type="entry name" value="Aspartic_peptidase_A1"/>
</dbReference>
<dbReference type="Proteomes" id="UP000267027">
    <property type="component" value="Unassembled WGS sequence"/>
</dbReference>
<evidence type="ECO:0000313" key="4">
    <source>
        <dbReference type="Proteomes" id="UP000267027"/>
    </source>
</evidence>
<dbReference type="EMBL" id="UYYA01001073">
    <property type="protein sequence ID" value="VDM55067.1"/>
    <property type="molecule type" value="Genomic_DNA"/>
</dbReference>
<evidence type="ECO:0000256" key="1">
    <source>
        <dbReference type="ARBA" id="ARBA00007447"/>
    </source>
</evidence>
<dbReference type="InterPro" id="IPR021109">
    <property type="entry name" value="Peptidase_aspartic_dom_sf"/>
</dbReference>
<dbReference type="AlphaFoldDB" id="A0A0R3PGP8"/>
<dbReference type="Gene3D" id="2.40.70.10">
    <property type="entry name" value="Acid Proteases"/>
    <property type="match status" value="4"/>
</dbReference>
<dbReference type="InterPro" id="IPR033121">
    <property type="entry name" value="PEPTIDASE_A1"/>
</dbReference>
<evidence type="ECO:0000313" key="5">
    <source>
        <dbReference type="WBParaSite" id="ACOC_0000348101-mRNA-1"/>
    </source>
</evidence>
<gene>
    <name evidence="3" type="ORF">ACOC_LOCUS3482</name>
</gene>
<reference evidence="5" key="1">
    <citation type="submission" date="2017-02" db="UniProtKB">
        <authorList>
            <consortium name="WormBaseParasite"/>
        </authorList>
    </citation>
    <scope>IDENTIFICATION</scope>
</reference>
<feature type="domain" description="Peptidase A1" evidence="2">
    <location>
        <begin position="41"/>
        <end position="229"/>
    </location>
</feature>
<sequence>MLNARPPTCVKTTRFVKQIQRSIVNQIIHLVKALLYGEHEFVGNITIGTPDQQFEVIIDTGSVDLWVPGYRCENHTFFSAFIVRADGILGLAFTSFTKYQVFSPLINAIEQGLLDNALFTVWIQHRGKRQQTMSGLVTYGAIDTTNCGPITSYEPLSSSDYYQFKDSCPHIVVLKFASCVKNRCYFALSGIDFLGFGSNWIFGTPFIRQFCNIFDIGQRRMGFAVSHQR</sequence>
<dbReference type="STRING" id="334426.A0A0R3PGP8"/>
<comment type="similarity">
    <text evidence="1">Belongs to the peptidase A1 family.</text>
</comment>
<name>A0A0R3PGP8_ANGCS</name>
<reference evidence="3 4" key="2">
    <citation type="submission" date="2018-11" db="EMBL/GenBank/DDBJ databases">
        <authorList>
            <consortium name="Pathogen Informatics"/>
        </authorList>
    </citation>
    <scope>NUCLEOTIDE SEQUENCE [LARGE SCALE GENOMIC DNA]</scope>
    <source>
        <strain evidence="3 4">Costa Rica</strain>
    </source>
</reference>
<dbReference type="SUPFAM" id="SSF50630">
    <property type="entry name" value="Acid proteases"/>
    <property type="match status" value="1"/>
</dbReference>
<accession>A0A0R3PGP8</accession>
<evidence type="ECO:0000313" key="3">
    <source>
        <dbReference type="EMBL" id="VDM55067.1"/>
    </source>
</evidence>
<dbReference type="PANTHER" id="PTHR47966">
    <property type="entry name" value="BETA-SITE APP-CLEAVING ENZYME, ISOFORM A-RELATED"/>
    <property type="match status" value="1"/>
</dbReference>
<dbReference type="GO" id="GO:0006508">
    <property type="term" value="P:proteolysis"/>
    <property type="evidence" value="ECO:0007669"/>
    <property type="project" value="InterPro"/>
</dbReference>
<dbReference type="PROSITE" id="PS51767">
    <property type="entry name" value="PEPTIDASE_A1"/>
    <property type="match status" value="1"/>
</dbReference>
<dbReference type="InterPro" id="IPR034164">
    <property type="entry name" value="Pepsin-like_dom"/>
</dbReference>
<evidence type="ECO:0000259" key="2">
    <source>
        <dbReference type="PROSITE" id="PS51767"/>
    </source>
</evidence>
<dbReference type="OMA" id="REYCTIF"/>
<keyword evidence="4" id="KW-1185">Reference proteome</keyword>
<dbReference type="PANTHER" id="PTHR47966:SF45">
    <property type="entry name" value="PEPTIDASE A1 DOMAIN-CONTAINING PROTEIN"/>
    <property type="match status" value="1"/>
</dbReference>
<dbReference type="GO" id="GO:0005764">
    <property type="term" value="C:lysosome"/>
    <property type="evidence" value="ECO:0007669"/>
    <property type="project" value="TreeGrafter"/>
</dbReference>
<dbReference type="CDD" id="cd05471">
    <property type="entry name" value="pepsin_like"/>
    <property type="match status" value="1"/>
</dbReference>